<keyword evidence="6" id="KW-0378">Hydrolase</keyword>
<accession>A0AAJ0PBS7</accession>
<dbReference type="InterPro" id="IPR000835">
    <property type="entry name" value="HTH_MarR-typ"/>
</dbReference>
<name>A0AAJ0PBS7_LATCU</name>
<dbReference type="PANTHER" id="PTHR42756">
    <property type="entry name" value="TRANSCRIPTIONAL REGULATOR, MARR"/>
    <property type="match status" value="1"/>
</dbReference>
<dbReference type="PANTHER" id="PTHR42756:SF2">
    <property type="entry name" value="MARR FAMILY REGULATORY PROTEIN"/>
    <property type="match status" value="1"/>
</dbReference>
<dbReference type="CDD" id="cd04301">
    <property type="entry name" value="NAT_SF"/>
    <property type="match status" value="1"/>
</dbReference>
<dbReference type="SMART" id="SM00347">
    <property type="entry name" value="HTH_MARR"/>
    <property type="match status" value="1"/>
</dbReference>
<evidence type="ECO:0000313" key="6">
    <source>
        <dbReference type="EMBL" id="KRK87130.1"/>
    </source>
</evidence>
<keyword evidence="2" id="KW-0238">DNA-binding</keyword>
<evidence type="ECO:0000313" key="7">
    <source>
        <dbReference type="Proteomes" id="UP000050828"/>
    </source>
</evidence>
<dbReference type="PROSITE" id="PS01117">
    <property type="entry name" value="HTH_MARR_1"/>
    <property type="match status" value="1"/>
</dbReference>
<evidence type="ECO:0000256" key="2">
    <source>
        <dbReference type="ARBA" id="ARBA00023125"/>
    </source>
</evidence>
<dbReference type="AlphaFoldDB" id="A0AAJ0PBS7"/>
<dbReference type="GO" id="GO:0008233">
    <property type="term" value="F:peptidase activity"/>
    <property type="evidence" value="ECO:0007669"/>
    <property type="project" value="UniProtKB-KW"/>
</dbReference>
<dbReference type="PROSITE" id="PS51186">
    <property type="entry name" value="GNAT"/>
    <property type="match status" value="1"/>
</dbReference>
<dbReference type="InterPro" id="IPR036390">
    <property type="entry name" value="WH_DNA-bd_sf"/>
</dbReference>
<sequence>MTEILRPIGVIARALESIANIEFQQYDLTRGQYLYLVRITEQPGIIQERLGELLKVDRATVTRAVQQLIKHGLVERYPDKTNRKIKHLYLTEAGRAVYPAIKAENDYSNQMALTGLTTDEAHNLEALLSKVSANVAANWDFVKKGHVRHYYNKGGITMPIQAVTLNQLPDLQSISRETFTATFGAENAAEDLANYLEEAYNTDRLTSELENPDSFFYFIYQDGEVAGYLKLNIDGAQTEKAAPDSLEIERIYIRQSFKRLGLGTQLINHALAVAQQFHKTNVWLGVWEHNTAALNFYKNLGFSQVGDHIFQLGSDAQRDLIMQKTLTV</sequence>
<dbReference type="GO" id="GO:0003677">
    <property type="term" value="F:DNA binding"/>
    <property type="evidence" value="ECO:0007669"/>
    <property type="project" value="UniProtKB-KW"/>
</dbReference>
<evidence type="ECO:0000259" key="5">
    <source>
        <dbReference type="PROSITE" id="PS51186"/>
    </source>
</evidence>
<dbReference type="EMBL" id="AZDL01000107">
    <property type="protein sequence ID" value="KRK87130.1"/>
    <property type="molecule type" value="Genomic_DNA"/>
</dbReference>
<feature type="domain" description="HTH marR-type" evidence="4">
    <location>
        <begin position="1"/>
        <end position="133"/>
    </location>
</feature>
<dbReference type="PROSITE" id="PS50995">
    <property type="entry name" value="HTH_MARR_2"/>
    <property type="match status" value="1"/>
</dbReference>
<feature type="domain" description="N-acetyltransferase" evidence="5">
    <location>
        <begin position="158"/>
        <end position="327"/>
    </location>
</feature>
<dbReference type="GO" id="GO:0006508">
    <property type="term" value="P:proteolysis"/>
    <property type="evidence" value="ECO:0007669"/>
    <property type="project" value="UniProtKB-KW"/>
</dbReference>
<dbReference type="InterPro" id="IPR016181">
    <property type="entry name" value="Acyl_CoA_acyltransferase"/>
</dbReference>
<dbReference type="Proteomes" id="UP000050828">
    <property type="component" value="Unassembled WGS sequence"/>
</dbReference>
<organism evidence="6 7">
    <name type="scientific">Latilactobacillus curvatus JCM 1096 = DSM 20019</name>
    <dbReference type="NCBI Taxonomy" id="1293592"/>
    <lineage>
        <taxon>Bacteria</taxon>
        <taxon>Bacillati</taxon>
        <taxon>Bacillota</taxon>
        <taxon>Bacilli</taxon>
        <taxon>Lactobacillales</taxon>
        <taxon>Lactobacillaceae</taxon>
        <taxon>Latilactobacillus</taxon>
    </lineage>
</organism>
<dbReference type="PRINTS" id="PR00598">
    <property type="entry name" value="HTHMARR"/>
</dbReference>
<dbReference type="SUPFAM" id="SSF46785">
    <property type="entry name" value="Winged helix' DNA-binding domain"/>
    <property type="match status" value="1"/>
</dbReference>
<dbReference type="InterPro" id="IPR000182">
    <property type="entry name" value="GNAT_dom"/>
</dbReference>
<dbReference type="SUPFAM" id="SSF55729">
    <property type="entry name" value="Acyl-CoA N-acyltransferases (Nat)"/>
    <property type="match status" value="1"/>
</dbReference>
<evidence type="ECO:0000256" key="1">
    <source>
        <dbReference type="ARBA" id="ARBA00023015"/>
    </source>
</evidence>
<keyword evidence="1" id="KW-0805">Transcription regulation</keyword>
<dbReference type="InterPro" id="IPR023187">
    <property type="entry name" value="Tscrpt_reg_MarR-type_CS"/>
</dbReference>
<proteinExistence type="predicted"/>
<comment type="caution">
    <text evidence="6">The sequence shown here is derived from an EMBL/GenBank/DDBJ whole genome shotgun (WGS) entry which is preliminary data.</text>
</comment>
<keyword evidence="3" id="KW-0804">Transcription</keyword>
<dbReference type="GO" id="GO:0003700">
    <property type="term" value="F:DNA-binding transcription factor activity"/>
    <property type="evidence" value="ECO:0007669"/>
    <property type="project" value="InterPro"/>
</dbReference>
<keyword evidence="6" id="KW-0645">Protease</keyword>
<evidence type="ECO:0000259" key="4">
    <source>
        <dbReference type="PROSITE" id="PS50995"/>
    </source>
</evidence>
<dbReference type="Pfam" id="PF01047">
    <property type="entry name" value="MarR"/>
    <property type="match status" value="1"/>
</dbReference>
<evidence type="ECO:0000256" key="3">
    <source>
        <dbReference type="ARBA" id="ARBA00023163"/>
    </source>
</evidence>
<reference evidence="6 7" key="1">
    <citation type="journal article" date="2015" name="Genome Announc.">
        <title>Expanding the biotechnology potential of lactobacilli through comparative genomics of 213 strains and associated genera.</title>
        <authorList>
            <person name="Sun Z."/>
            <person name="Harris H.M."/>
            <person name="McCann A."/>
            <person name="Guo C."/>
            <person name="Argimon S."/>
            <person name="Zhang W."/>
            <person name="Yang X."/>
            <person name="Jeffery I.B."/>
            <person name="Cooney J.C."/>
            <person name="Kagawa T.F."/>
            <person name="Liu W."/>
            <person name="Song Y."/>
            <person name="Salvetti E."/>
            <person name="Wrobel A."/>
            <person name="Rasinkangas P."/>
            <person name="Parkhill J."/>
            <person name="Rea M.C."/>
            <person name="O'Sullivan O."/>
            <person name="Ritari J."/>
            <person name="Douillard F.P."/>
            <person name="Paul Ross R."/>
            <person name="Yang R."/>
            <person name="Briner A.E."/>
            <person name="Felis G.E."/>
            <person name="de Vos W.M."/>
            <person name="Barrangou R."/>
            <person name="Klaenhammer T.R."/>
            <person name="Caufield P.W."/>
            <person name="Cui Y."/>
            <person name="Zhang H."/>
            <person name="O'Toole P.W."/>
        </authorList>
    </citation>
    <scope>NUCLEOTIDE SEQUENCE [LARGE SCALE GENOMIC DNA]</scope>
    <source>
        <strain evidence="6 7">DSM 20019</strain>
    </source>
</reference>
<gene>
    <name evidence="6" type="ORF">FC08_GL000125</name>
</gene>
<dbReference type="Gene3D" id="1.10.10.10">
    <property type="entry name" value="Winged helix-like DNA-binding domain superfamily/Winged helix DNA-binding domain"/>
    <property type="match status" value="1"/>
</dbReference>
<dbReference type="Pfam" id="PF00583">
    <property type="entry name" value="Acetyltransf_1"/>
    <property type="match status" value="1"/>
</dbReference>
<dbReference type="Gene3D" id="3.40.630.30">
    <property type="match status" value="1"/>
</dbReference>
<dbReference type="GO" id="GO:0016747">
    <property type="term" value="F:acyltransferase activity, transferring groups other than amino-acyl groups"/>
    <property type="evidence" value="ECO:0007669"/>
    <property type="project" value="InterPro"/>
</dbReference>
<dbReference type="InterPro" id="IPR036388">
    <property type="entry name" value="WH-like_DNA-bd_sf"/>
</dbReference>
<protein>
    <submittedName>
        <fullName evidence="6">Protease synthase and sporulation negative regulatory PAI 1 domain protein</fullName>
    </submittedName>
</protein>